<keyword evidence="3" id="KW-1185">Reference proteome</keyword>
<evidence type="ECO:0000256" key="1">
    <source>
        <dbReference type="SAM" id="Phobius"/>
    </source>
</evidence>
<proteinExistence type="predicted"/>
<reference evidence="2 3" key="2">
    <citation type="submission" date="2018-03" db="EMBL/GenBank/DDBJ databases">
        <authorList>
            <person name="Keele B.F."/>
        </authorList>
    </citation>
    <scope>NUCLEOTIDE SEQUENCE [LARGE SCALE GENOMIC DNA]</scope>
    <source>
        <strain evidence="2 3">CCALA 016</strain>
    </source>
</reference>
<keyword evidence="1" id="KW-0472">Membrane</keyword>
<organism evidence="2 3">
    <name type="scientific">Aphanothece hegewaldii CCALA 016</name>
    <dbReference type="NCBI Taxonomy" id="2107694"/>
    <lineage>
        <taxon>Bacteria</taxon>
        <taxon>Bacillati</taxon>
        <taxon>Cyanobacteriota</taxon>
        <taxon>Cyanophyceae</taxon>
        <taxon>Oscillatoriophycideae</taxon>
        <taxon>Chroococcales</taxon>
        <taxon>Aphanothecaceae</taxon>
        <taxon>Aphanothece</taxon>
    </lineage>
</organism>
<dbReference type="Proteomes" id="UP000239001">
    <property type="component" value="Unassembled WGS sequence"/>
</dbReference>
<comment type="caution">
    <text evidence="2">The sequence shown here is derived from an EMBL/GenBank/DDBJ whole genome shotgun (WGS) entry which is preliminary data.</text>
</comment>
<dbReference type="EMBL" id="PXOH01000015">
    <property type="protein sequence ID" value="PSF36147.1"/>
    <property type="molecule type" value="Genomic_DNA"/>
</dbReference>
<reference evidence="2 3" key="1">
    <citation type="submission" date="2018-03" db="EMBL/GenBank/DDBJ databases">
        <title>The ancient ancestry and fast evolution of plastids.</title>
        <authorList>
            <person name="Moore K.R."/>
            <person name="Magnabosco C."/>
            <person name="Momper L."/>
            <person name="Gold D.A."/>
            <person name="Bosak T."/>
            <person name="Fournier G.P."/>
        </authorList>
    </citation>
    <scope>NUCLEOTIDE SEQUENCE [LARGE SCALE GENOMIC DNA]</scope>
    <source>
        <strain evidence="2 3">CCALA 016</strain>
    </source>
</reference>
<accession>A0A2T1LW84</accession>
<name>A0A2T1LW84_9CHRO</name>
<dbReference type="AlphaFoldDB" id="A0A2T1LW84"/>
<protein>
    <submittedName>
        <fullName evidence="2">Uncharacterized protein</fullName>
    </submittedName>
</protein>
<evidence type="ECO:0000313" key="3">
    <source>
        <dbReference type="Proteomes" id="UP000239001"/>
    </source>
</evidence>
<evidence type="ECO:0000313" key="2">
    <source>
        <dbReference type="EMBL" id="PSF36147.1"/>
    </source>
</evidence>
<dbReference type="OrthoDB" id="583315at2"/>
<dbReference type="RefSeq" id="WP_106457541.1">
    <property type="nucleotide sequence ID" value="NZ_PXOH01000015.1"/>
</dbReference>
<feature type="transmembrane region" description="Helical" evidence="1">
    <location>
        <begin position="12"/>
        <end position="32"/>
    </location>
</feature>
<keyword evidence="1" id="KW-0812">Transmembrane</keyword>
<gene>
    <name evidence="2" type="ORF">C7H19_14205</name>
</gene>
<keyword evidence="1" id="KW-1133">Transmembrane helix</keyword>
<sequence>MSSTFSFFKQILRRGIFVVVLVSLINLAGWFLPTIQPSYAGVSSPAEELKDIRKDLAAQDPEKIYEEATDPSVDPKMGVEKKFEENLKEYNKENPDQGGLLGGAKELINKITEEK</sequence>